<accession>A0A662DCP3</accession>
<protein>
    <recommendedName>
        <fullName evidence="3">Glutamine synthetase</fullName>
    </recommendedName>
    <alternativeName>
        <fullName evidence="5">Glutamate--ammonia ligase</fullName>
    </alternativeName>
</protein>
<evidence type="ECO:0000256" key="6">
    <source>
        <dbReference type="PROSITE-ProRule" id="PRU01330"/>
    </source>
</evidence>
<comment type="similarity">
    <text evidence="2 6 7">Belongs to the glutamine synthetase family.</text>
</comment>
<dbReference type="InterPro" id="IPR008147">
    <property type="entry name" value="Gln_synt_N"/>
</dbReference>
<dbReference type="PANTHER" id="PTHR43407">
    <property type="entry name" value="GLUTAMINE SYNTHETASE"/>
    <property type="match status" value="1"/>
</dbReference>
<dbReference type="Pfam" id="PF00120">
    <property type="entry name" value="Gln-synt_C"/>
    <property type="match status" value="1"/>
</dbReference>
<organism evidence="10 11">
    <name type="scientific">Aerophobetes bacterium</name>
    <dbReference type="NCBI Taxonomy" id="2030807"/>
    <lineage>
        <taxon>Bacteria</taxon>
        <taxon>Candidatus Aerophobota</taxon>
    </lineage>
</organism>
<dbReference type="InterPro" id="IPR027303">
    <property type="entry name" value="Gln_synth_gly_rich_site"/>
</dbReference>
<dbReference type="SUPFAM" id="SSF54368">
    <property type="entry name" value="Glutamine synthetase, N-terminal domain"/>
    <property type="match status" value="1"/>
</dbReference>
<gene>
    <name evidence="10" type="ORF">DRJ04_04190</name>
</gene>
<dbReference type="Gene3D" id="3.30.590.10">
    <property type="entry name" value="Glutamine synthetase/guanido kinase, catalytic domain"/>
    <property type="match status" value="1"/>
</dbReference>
<dbReference type="PANTHER" id="PTHR43407:SF1">
    <property type="entry name" value="LENGSIN"/>
    <property type="match status" value="1"/>
</dbReference>
<dbReference type="PROSITE" id="PS00181">
    <property type="entry name" value="GLNA_ATP"/>
    <property type="match status" value="1"/>
</dbReference>
<dbReference type="Gene3D" id="3.10.20.70">
    <property type="entry name" value="Glutamine synthetase, N-terminal domain"/>
    <property type="match status" value="1"/>
</dbReference>
<dbReference type="InterPro" id="IPR014746">
    <property type="entry name" value="Gln_synth/guanido_kin_cat_dom"/>
</dbReference>
<dbReference type="InterPro" id="IPR036651">
    <property type="entry name" value="Gln_synt_N_sf"/>
</dbReference>
<proteinExistence type="inferred from homology"/>
<dbReference type="PROSITE" id="PS51986">
    <property type="entry name" value="GS_BETA_GRASP"/>
    <property type="match status" value="1"/>
</dbReference>
<feature type="domain" description="GS catalytic" evidence="9">
    <location>
        <begin position="134"/>
        <end position="313"/>
    </location>
</feature>
<evidence type="ECO:0000259" key="8">
    <source>
        <dbReference type="PROSITE" id="PS51986"/>
    </source>
</evidence>
<dbReference type="Proteomes" id="UP000280417">
    <property type="component" value="Unassembled WGS sequence"/>
</dbReference>
<dbReference type="SUPFAM" id="SSF55931">
    <property type="entry name" value="Glutamine synthetase/guanido kinase"/>
    <property type="match status" value="1"/>
</dbReference>
<evidence type="ECO:0000256" key="2">
    <source>
        <dbReference type="ARBA" id="ARBA00009897"/>
    </source>
</evidence>
<dbReference type="GO" id="GO:0019740">
    <property type="term" value="P:nitrogen utilization"/>
    <property type="evidence" value="ECO:0007669"/>
    <property type="project" value="TreeGrafter"/>
</dbReference>
<evidence type="ECO:0000313" key="11">
    <source>
        <dbReference type="Proteomes" id="UP000280417"/>
    </source>
</evidence>
<feature type="non-terminal residue" evidence="10">
    <location>
        <position position="313"/>
    </location>
</feature>
<dbReference type="PROSITE" id="PS51987">
    <property type="entry name" value="GS_CATALYTIC"/>
    <property type="match status" value="1"/>
</dbReference>
<dbReference type="GO" id="GO:0005737">
    <property type="term" value="C:cytoplasm"/>
    <property type="evidence" value="ECO:0007669"/>
    <property type="project" value="UniProtKB-SubCell"/>
</dbReference>
<evidence type="ECO:0000256" key="1">
    <source>
        <dbReference type="ARBA" id="ARBA00004496"/>
    </source>
</evidence>
<dbReference type="AlphaFoldDB" id="A0A662DCP3"/>
<dbReference type="InterPro" id="IPR008146">
    <property type="entry name" value="Gln_synth_cat_dom"/>
</dbReference>
<comment type="caution">
    <text evidence="10">The sequence shown here is derived from an EMBL/GenBank/DDBJ whole genome shotgun (WGS) entry which is preliminary data.</text>
</comment>
<evidence type="ECO:0000256" key="5">
    <source>
        <dbReference type="ARBA" id="ARBA00030668"/>
    </source>
</evidence>
<dbReference type="GO" id="GO:0006542">
    <property type="term" value="P:glutamine biosynthetic process"/>
    <property type="evidence" value="ECO:0007669"/>
    <property type="project" value="InterPro"/>
</dbReference>
<evidence type="ECO:0000313" key="10">
    <source>
        <dbReference type="EMBL" id="RLE13520.1"/>
    </source>
</evidence>
<comment type="subcellular location">
    <subcellularLocation>
        <location evidence="1">Cytoplasm</location>
    </subcellularLocation>
</comment>
<reference evidence="10 11" key="1">
    <citation type="submission" date="2018-06" db="EMBL/GenBank/DDBJ databases">
        <title>Extensive metabolic versatility and redundancy in microbially diverse, dynamic hydrothermal sediments.</title>
        <authorList>
            <person name="Dombrowski N."/>
            <person name="Teske A."/>
            <person name="Baker B.J."/>
        </authorList>
    </citation>
    <scope>NUCLEOTIDE SEQUENCE [LARGE SCALE GENOMIC DNA]</scope>
    <source>
        <strain evidence="10">B3_G15</strain>
    </source>
</reference>
<dbReference type="GO" id="GO:0016020">
    <property type="term" value="C:membrane"/>
    <property type="evidence" value="ECO:0007669"/>
    <property type="project" value="TreeGrafter"/>
</dbReference>
<evidence type="ECO:0000256" key="4">
    <source>
        <dbReference type="ARBA" id="ARBA00022490"/>
    </source>
</evidence>
<keyword evidence="4" id="KW-0963">Cytoplasm</keyword>
<sequence length="313" mass="35776">MTLREKVENFREEMEKYVREYGSPEGLDLRDKKDVIEYVKEKGIDSIRLWFTDLLGFLKSFSINPAELQDAFSHGMGFDGSSILGYKRIQESDMVAFPLAETAQLIPFKIGGSKALRMFASIYTPAGEPYLSDTRHILIKNLEKLARYNLTHMNIGPEAEYFYFANKKEAQIIDEAGYFDLNPVDEGDNLREATIFALQSMKIPVEYSHHEVAPSQQEIDLKYKDALTMADNLQTHKWLVKEIALRNGVHATFMPKPLKGENGSGMHIHLSLFQNKKNAFFSPDDPYNLSSMAKYFLAGILKHSREICLITNQ</sequence>
<dbReference type="SMART" id="SM01230">
    <property type="entry name" value="Gln-synt_C"/>
    <property type="match status" value="1"/>
</dbReference>
<evidence type="ECO:0000256" key="7">
    <source>
        <dbReference type="RuleBase" id="RU000384"/>
    </source>
</evidence>
<feature type="domain" description="GS beta-grasp" evidence="8">
    <location>
        <begin position="42"/>
        <end position="127"/>
    </location>
</feature>
<evidence type="ECO:0000256" key="3">
    <source>
        <dbReference type="ARBA" id="ARBA00021364"/>
    </source>
</evidence>
<evidence type="ECO:0000259" key="9">
    <source>
        <dbReference type="PROSITE" id="PS51987"/>
    </source>
</evidence>
<dbReference type="EMBL" id="QMQA01000091">
    <property type="protein sequence ID" value="RLE13520.1"/>
    <property type="molecule type" value="Genomic_DNA"/>
</dbReference>
<dbReference type="GO" id="GO:0004356">
    <property type="term" value="F:glutamine synthetase activity"/>
    <property type="evidence" value="ECO:0007669"/>
    <property type="project" value="InterPro"/>
</dbReference>
<name>A0A662DCP3_UNCAE</name>
<dbReference type="Pfam" id="PF03951">
    <property type="entry name" value="Gln-synt_N"/>
    <property type="match status" value="1"/>
</dbReference>